<keyword evidence="9 18" id="KW-1133">Transmembrane helix</keyword>
<evidence type="ECO:0000256" key="16">
    <source>
        <dbReference type="ARBA" id="ARBA00038341"/>
    </source>
</evidence>
<dbReference type="InterPro" id="IPR050794">
    <property type="entry name" value="CPA2_transporter"/>
</dbReference>
<evidence type="ECO:0000256" key="10">
    <source>
        <dbReference type="ARBA" id="ARBA00023015"/>
    </source>
</evidence>
<feature type="transmembrane region" description="Helical" evidence="18">
    <location>
        <begin position="633"/>
        <end position="656"/>
    </location>
</feature>
<evidence type="ECO:0000256" key="4">
    <source>
        <dbReference type="ARBA" id="ARBA00022448"/>
    </source>
</evidence>
<dbReference type="GO" id="GO:0043565">
    <property type="term" value="F:sequence-specific DNA binding"/>
    <property type="evidence" value="ECO:0007669"/>
    <property type="project" value="InterPro"/>
</dbReference>
<dbReference type="PROSITE" id="PS50811">
    <property type="entry name" value="WRKY"/>
    <property type="match status" value="2"/>
</dbReference>
<gene>
    <name evidence="21" type="ORF">Bca52824_004119</name>
</gene>
<dbReference type="SUPFAM" id="SSF118290">
    <property type="entry name" value="WRKY DNA-binding domain"/>
    <property type="match status" value="2"/>
</dbReference>
<evidence type="ECO:0000256" key="19">
    <source>
        <dbReference type="SAM" id="SignalP"/>
    </source>
</evidence>
<dbReference type="Pfam" id="PF03106">
    <property type="entry name" value="WRKY"/>
    <property type="match status" value="2"/>
</dbReference>
<feature type="signal peptide" evidence="19">
    <location>
        <begin position="1"/>
        <end position="20"/>
    </location>
</feature>
<proteinExistence type="inferred from homology"/>
<evidence type="ECO:0000313" key="22">
    <source>
        <dbReference type="Proteomes" id="UP000886595"/>
    </source>
</evidence>
<comment type="caution">
    <text evidence="21">The sequence shown here is derived from an EMBL/GenBank/DDBJ whole genome shotgun (WGS) entry which is preliminary data.</text>
</comment>
<dbReference type="EMBL" id="JAAMPC010000001">
    <property type="protein sequence ID" value="KAG2332939.1"/>
    <property type="molecule type" value="Genomic_DNA"/>
</dbReference>
<evidence type="ECO:0000256" key="17">
    <source>
        <dbReference type="SAM" id="MobiDB-lite"/>
    </source>
</evidence>
<keyword evidence="5" id="KW-0633">Potassium transport</keyword>
<feature type="transmembrane region" description="Helical" evidence="18">
    <location>
        <begin position="729"/>
        <end position="751"/>
    </location>
</feature>
<organism evidence="21 22">
    <name type="scientific">Brassica carinata</name>
    <name type="common">Ethiopian mustard</name>
    <name type="synonym">Abyssinian cabbage</name>
    <dbReference type="NCBI Taxonomy" id="52824"/>
    <lineage>
        <taxon>Eukaryota</taxon>
        <taxon>Viridiplantae</taxon>
        <taxon>Streptophyta</taxon>
        <taxon>Embryophyta</taxon>
        <taxon>Tracheophyta</taxon>
        <taxon>Spermatophyta</taxon>
        <taxon>Magnoliopsida</taxon>
        <taxon>eudicotyledons</taxon>
        <taxon>Gunneridae</taxon>
        <taxon>Pentapetalae</taxon>
        <taxon>rosids</taxon>
        <taxon>malvids</taxon>
        <taxon>Brassicales</taxon>
        <taxon>Brassicaceae</taxon>
        <taxon>Brassiceae</taxon>
        <taxon>Brassica</taxon>
    </lineage>
</organism>
<evidence type="ECO:0000259" key="20">
    <source>
        <dbReference type="PROSITE" id="PS50811"/>
    </source>
</evidence>
<dbReference type="Gene3D" id="3.20.80.10">
    <property type="entry name" value="Regulatory factor, effector binding domain"/>
    <property type="match status" value="1"/>
</dbReference>
<evidence type="ECO:0000256" key="11">
    <source>
        <dbReference type="ARBA" id="ARBA00023065"/>
    </source>
</evidence>
<keyword evidence="4" id="KW-0813">Transport</keyword>
<dbReference type="Pfam" id="PF04832">
    <property type="entry name" value="SOUL"/>
    <property type="match status" value="1"/>
</dbReference>
<dbReference type="GO" id="GO:0015297">
    <property type="term" value="F:antiporter activity"/>
    <property type="evidence" value="ECO:0007669"/>
    <property type="project" value="InterPro"/>
</dbReference>
<keyword evidence="10" id="KW-0805">Transcription regulation</keyword>
<comment type="similarity">
    <text evidence="3">Belongs to the HEBP family.</text>
</comment>
<evidence type="ECO:0000256" key="1">
    <source>
        <dbReference type="ARBA" id="ARBA00004123"/>
    </source>
</evidence>
<evidence type="ECO:0000256" key="7">
    <source>
        <dbReference type="ARBA" id="ARBA00022737"/>
    </source>
</evidence>
<dbReference type="GO" id="GO:0006885">
    <property type="term" value="P:regulation of pH"/>
    <property type="evidence" value="ECO:0007669"/>
    <property type="project" value="TreeGrafter"/>
</dbReference>
<keyword evidence="8" id="KW-0630">Potassium</keyword>
<dbReference type="InterPro" id="IPR006917">
    <property type="entry name" value="SOUL_heme-bd"/>
</dbReference>
<dbReference type="GO" id="GO:0005634">
    <property type="term" value="C:nucleus"/>
    <property type="evidence" value="ECO:0007669"/>
    <property type="project" value="UniProtKB-SubCell"/>
</dbReference>
<keyword evidence="22" id="KW-1185">Reference proteome</keyword>
<keyword evidence="12" id="KW-0238">DNA-binding</keyword>
<dbReference type="SMART" id="SM00774">
    <property type="entry name" value="WRKY"/>
    <property type="match status" value="1"/>
</dbReference>
<dbReference type="Gene3D" id="1.20.1530.20">
    <property type="match status" value="1"/>
</dbReference>
<dbReference type="FunFam" id="2.20.25.80:FF:000006">
    <property type="entry name" value="WRKY transcription factor"/>
    <property type="match status" value="1"/>
</dbReference>
<feature type="compositionally biased region" description="Basic and acidic residues" evidence="17">
    <location>
        <begin position="495"/>
        <end position="504"/>
    </location>
</feature>
<keyword evidence="11" id="KW-0406">Ion transport</keyword>
<evidence type="ECO:0000256" key="9">
    <source>
        <dbReference type="ARBA" id="ARBA00022989"/>
    </source>
</evidence>
<protein>
    <recommendedName>
        <fullName evidence="20">WRKY domain-containing protein</fullName>
    </recommendedName>
</protein>
<feature type="domain" description="WRKY" evidence="20">
    <location>
        <begin position="528"/>
        <end position="553"/>
    </location>
</feature>
<dbReference type="SUPFAM" id="SSF55136">
    <property type="entry name" value="Probable bacterial effector-binding domain"/>
    <property type="match status" value="1"/>
</dbReference>
<dbReference type="PANTHER" id="PTHR32468">
    <property type="entry name" value="CATION/H + ANTIPORTER"/>
    <property type="match status" value="1"/>
</dbReference>
<dbReference type="GO" id="GO:1902600">
    <property type="term" value="P:proton transmembrane transport"/>
    <property type="evidence" value="ECO:0007669"/>
    <property type="project" value="InterPro"/>
</dbReference>
<dbReference type="AlphaFoldDB" id="A0A8X7WL07"/>
<feature type="transmembrane region" description="Helical" evidence="18">
    <location>
        <begin position="696"/>
        <end position="717"/>
    </location>
</feature>
<dbReference type="PANTHER" id="PTHR32468:SF149">
    <property type="entry name" value="CATION_H+ EXCHANGER DOMAIN-CONTAINING PROTEIN"/>
    <property type="match status" value="1"/>
</dbReference>
<name>A0A8X7WL07_BRACI</name>
<feature type="transmembrane region" description="Helical" evidence="18">
    <location>
        <begin position="865"/>
        <end position="882"/>
    </location>
</feature>
<evidence type="ECO:0000256" key="13">
    <source>
        <dbReference type="ARBA" id="ARBA00023136"/>
    </source>
</evidence>
<dbReference type="GO" id="GO:0012505">
    <property type="term" value="C:endomembrane system"/>
    <property type="evidence" value="ECO:0007669"/>
    <property type="project" value="TreeGrafter"/>
</dbReference>
<keyword evidence="6 18" id="KW-0812">Transmembrane</keyword>
<dbReference type="GO" id="GO:0016020">
    <property type="term" value="C:membrane"/>
    <property type="evidence" value="ECO:0007669"/>
    <property type="project" value="UniProtKB-SubCell"/>
</dbReference>
<dbReference type="Proteomes" id="UP000886595">
    <property type="component" value="Unassembled WGS sequence"/>
</dbReference>
<keyword evidence="15" id="KW-0539">Nucleus</keyword>
<feature type="domain" description="WRKY" evidence="20">
    <location>
        <begin position="371"/>
        <end position="429"/>
    </location>
</feature>
<evidence type="ECO:0000256" key="2">
    <source>
        <dbReference type="ARBA" id="ARBA00004141"/>
    </source>
</evidence>
<dbReference type="GO" id="GO:0003700">
    <property type="term" value="F:DNA-binding transcription factor activity"/>
    <property type="evidence" value="ECO:0007669"/>
    <property type="project" value="InterPro"/>
</dbReference>
<dbReference type="InterPro" id="IPR011256">
    <property type="entry name" value="Reg_factor_effector_dom_sf"/>
</dbReference>
<feature type="compositionally biased region" description="Polar residues" evidence="17">
    <location>
        <begin position="316"/>
        <end position="327"/>
    </location>
</feature>
<evidence type="ECO:0000256" key="14">
    <source>
        <dbReference type="ARBA" id="ARBA00023163"/>
    </source>
</evidence>
<keyword evidence="7" id="KW-0677">Repeat</keyword>
<evidence type="ECO:0000256" key="8">
    <source>
        <dbReference type="ARBA" id="ARBA00022958"/>
    </source>
</evidence>
<evidence type="ECO:0000256" key="12">
    <source>
        <dbReference type="ARBA" id="ARBA00023125"/>
    </source>
</evidence>
<feature type="region of interest" description="Disordered" evidence="17">
    <location>
        <begin position="308"/>
        <end position="327"/>
    </location>
</feature>
<dbReference type="OrthoDB" id="1612738at2759"/>
<comment type="similarity">
    <text evidence="16">Belongs to the monovalent cation:proton antiporter 2 (CPA2) transporter (TC 2.A.37) family. CHX (TC 2.A.37.4) subfamily.</text>
</comment>
<sequence>MGLTILQLSFCLSLVVVVSCAQASAPLNPSMGMRPGTCDHYECPTYELAEVGHGYEIRVYKSAVWMSTGLIPSPSMTQATTTGFQRLFSYIQGDNKSKTKMNMTAPVITQTTPGKSVYTVSFYLSKKNQQNPPLADDLHVQSWKPTYVAIRQFSGYVTDDIAKKEAATLMDSLKNTKWQFYIEQSKGKSPEYLVAGYSPPFQIIGRVNEILVPFTITMSSTSFTDLLASSGVDCYEEDEDFLCGFSPERTGSGLPKFKTAQPPPLPISQSFAFSDLLDSPLLLSSSHSLISPTTGAFPFQGFNGTNNHSDFPWHLQPQTQPSNASSALQETYVVQDLPKKKDPVPREFAAQSLGSDRQVKVPSYMVSRNSNDGYGWRKYGQKQVKKSENPRSYFKCTYPNCVSKKIVETASDGQITEIIYKGGHNHPKPEFTRRPSGSTSISSSANARRVFNPSSVVSETHDQSESSSISFDYSDLEQKSFKSEYGEIDEEEEQPEIKRLKREGEDEGMSVEVSRGVKEPKVVVQTISEIDVLVDGFRWRKYGQKVVKGNTNPSEPHYIHVFDFLWLSTFHIQDSKAIIMKKTMDLSRLGYAEINSSQFGPVHGPFMMEQLVCQREKMLTSKGLFMNSDPLQYAVPLLMIQMSVIIITSRIIFGVLKPLKQGMISAQVLAGVVLGPSFLGRNIAYLDTFLPPGGKVIIQTISNVGFIIHLFILGLKIDWTIIKKAGSKAILIGAASYAFPFSLGSLTVFFINSTIGLPKQVVHCAATVISLSSMTSFPVTTTVLEELNILNSELGRLATNCSIVCEACGCLVALAFNLYTRERTMNGVWGIVMISCLLGSIAGIFRPSIIWLTQRKSKSMDNKDVVPFYPILLILSIVSIASEVFGVHAAFGAFWLGVSLLTVRLWAQNLLRNSI</sequence>
<evidence type="ECO:0000313" key="21">
    <source>
        <dbReference type="EMBL" id="KAG2332939.1"/>
    </source>
</evidence>
<dbReference type="InterPro" id="IPR006153">
    <property type="entry name" value="Cation/H_exchanger_TM"/>
</dbReference>
<keyword evidence="13 18" id="KW-0472">Membrane</keyword>
<feature type="transmembrane region" description="Helical" evidence="18">
    <location>
        <begin position="827"/>
        <end position="845"/>
    </location>
</feature>
<dbReference type="Pfam" id="PF00999">
    <property type="entry name" value="Na_H_Exchanger"/>
    <property type="match status" value="1"/>
</dbReference>
<dbReference type="InterPro" id="IPR003657">
    <property type="entry name" value="WRKY_dom"/>
</dbReference>
<evidence type="ECO:0000256" key="15">
    <source>
        <dbReference type="ARBA" id="ARBA00023242"/>
    </source>
</evidence>
<evidence type="ECO:0000256" key="5">
    <source>
        <dbReference type="ARBA" id="ARBA00022538"/>
    </source>
</evidence>
<feature type="region of interest" description="Disordered" evidence="17">
    <location>
        <begin position="420"/>
        <end position="447"/>
    </location>
</feature>
<feature type="chain" id="PRO_5036465856" description="WRKY domain-containing protein" evidence="19">
    <location>
        <begin position="21"/>
        <end position="915"/>
    </location>
</feature>
<dbReference type="GO" id="GO:0006813">
    <property type="term" value="P:potassium ion transport"/>
    <property type="evidence" value="ECO:0007669"/>
    <property type="project" value="UniProtKB-KW"/>
</dbReference>
<dbReference type="FunFam" id="3.20.80.10:FF:000002">
    <property type="entry name" value="Heme-binding protein 2"/>
    <property type="match status" value="1"/>
</dbReference>
<feature type="region of interest" description="Disordered" evidence="17">
    <location>
        <begin position="483"/>
        <end position="505"/>
    </location>
</feature>
<evidence type="ECO:0000256" key="3">
    <source>
        <dbReference type="ARBA" id="ARBA00009817"/>
    </source>
</evidence>
<comment type="subcellular location">
    <subcellularLocation>
        <location evidence="2">Membrane</location>
        <topology evidence="2">Multi-pass membrane protein</topology>
    </subcellularLocation>
    <subcellularLocation>
        <location evidence="1">Nucleus</location>
    </subcellularLocation>
</comment>
<keyword evidence="19" id="KW-0732">Signal</keyword>
<reference evidence="21 22" key="1">
    <citation type="submission" date="2020-02" db="EMBL/GenBank/DDBJ databases">
        <authorList>
            <person name="Ma Q."/>
            <person name="Huang Y."/>
            <person name="Song X."/>
            <person name="Pei D."/>
        </authorList>
    </citation>
    <scope>NUCLEOTIDE SEQUENCE [LARGE SCALE GENOMIC DNA]</scope>
    <source>
        <strain evidence="21">Sxm20200214</strain>
        <tissue evidence="21">Leaf</tissue>
    </source>
</reference>
<dbReference type="InterPro" id="IPR038770">
    <property type="entry name" value="Na+/solute_symporter_sf"/>
</dbReference>
<dbReference type="Gene3D" id="2.20.25.80">
    <property type="entry name" value="WRKY domain"/>
    <property type="match status" value="2"/>
</dbReference>
<feature type="transmembrane region" description="Helical" evidence="18">
    <location>
        <begin position="888"/>
        <end position="907"/>
    </location>
</feature>
<keyword evidence="14" id="KW-0804">Transcription</keyword>
<feature type="transmembrane region" description="Helical" evidence="18">
    <location>
        <begin position="663"/>
        <end position="684"/>
    </location>
</feature>
<dbReference type="InterPro" id="IPR036576">
    <property type="entry name" value="WRKY_dom_sf"/>
</dbReference>
<evidence type="ECO:0000256" key="18">
    <source>
        <dbReference type="SAM" id="Phobius"/>
    </source>
</evidence>
<accession>A0A8X7WL07</accession>
<evidence type="ECO:0000256" key="6">
    <source>
        <dbReference type="ARBA" id="ARBA00022692"/>
    </source>
</evidence>